<dbReference type="InterPro" id="IPR058625">
    <property type="entry name" value="MdtA-like_BSH"/>
</dbReference>
<accession>A0A0K1PNN4</accession>
<dbReference type="Pfam" id="PF25917">
    <property type="entry name" value="BSH_RND"/>
    <property type="match status" value="1"/>
</dbReference>
<dbReference type="KEGG" id="llu:AKJ09_01802"/>
<dbReference type="PANTHER" id="PTHR30469">
    <property type="entry name" value="MULTIDRUG RESISTANCE PROTEIN MDTA"/>
    <property type="match status" value="1"/>
</dbReference>
<organism evidence="5 6">
    <name type="scientific">Labilithrix luteola</name>
    <dbReference type="NCBI Taxonomy" id="1391654"/>
    <lineage>
        <taxon>Bacteria</taxon>
        <taxon>Pseudomonadati</taxon>
        <taxon>Myxococcota</taxon>
        <taxon>Polyangia</taxon>
        <taxon>Polyangiales</taxon>
        <taxon>Labilitrichaceae</taxon>
        <taxon>Labilithrix</taxon>
    </lineage>
</organism>
<protein>
    <submittedName>
        <fullName evidence="5">Putative RND efflux membrane fusion protein</fullName>
    </submittedName>
</protein>
<dbReference type="STRING" id="1391654.AKJ09_01802"/>
<dbReference type="AlphaFoldDB" id="A0A0K1PNN4"/>
<dbReference type="Gene3D" id="2.40.50.100">
    <property type="match status" value="1"/>
</dbReference>
<name>A0A0K1PNN4_9BACT</name>
<feature type="region of interest" description="Disordered" evidence="2">
    <location>
        <begin position="501"/>
        <end position="528"/>
    </location>
</feature>
<evidence type="ECO:0000313" key="6">
    <source>
        <dbReference type="Proteomes" id="UP000064967"/>
    </source>
</evidence>
<dbReference type="Gene3D" id="2.40.420.20">
    <property type="match status" value="1"/>
</dbReference>
<dbReference type="GO" id="GO:0015562">
    <property type="term" value="F:efflux transmembrane transporter activity"/>
    <property type="evidence" value="ECO:0007669"/>
    <property type="project" value="TreeGrafter"/>
</dbReference>
<proteinExistence type="inferred from homology"/>
<sequence>MNRARLLFLCCFVPLTPLAFIACKKSESASAEPAGKKGGRGMMGDGGTMFAVDILRVDAKKLAYVVQAPGTLDAFESVQVTARVSGAVDRVGFREGQEVKKGDVLVVIDSERYQLSVNSAKAALAKADAAQKDTEAMVQRREGASDQHPGLIPGEELATYRTKSLTAQADTAVANENVKIAQLNLRDSSVRAPIGGVIQTRTVETGQYVNAGYVMATLLRADPLLLRFNVEPQEAPRIKPGMIAKFTMRETQNAFQAEISLVGGAADPVTHMVPITAQIDTKDHRYWLRPGSFCDVTIDVGATRDAPVIPRSATRATDHGYVTYVANPDTNTAEERVITLGMSSKDGWVEVRTGLKDGDYIVVRGAEALTNGARIRPSKVTALDGGQPSLPTTVSTQALPSRAMRVVKAVTVVAASEAAVVAAATAEPTQDVEAPAKKERRSEHHRRIHQESRLRLDDHGEHDALRHRCTLAHRHQPVPRRRLPEHLRFDLVARRLAARGRARDRRANRTGHFASRGRPANRLVGPRG</sequence>
<feature type="chain" id="PRO_5005466009" evidence="3">
    <location>
        <begin position="22"/>
        <end position="528"/>
    </location>
</feature>
<evidence type="ECO:0000256" key="2">
    <source>
        <dbReference type="SAM" id="MobiDB-lite"/>
    </source>
</evidence>
<dbReference type="EMBL" id="CP012333">
    <property type="protein sequence ID" value="AKU95138.1"/>
    <property type="molecule type" value="Genomic_DNA"/>
</dbReference>
<dbReference type="Gene3D" id="2.40.30.170">
    <property type="match status" value="1"/>
</dbReference>
<evidence type="ECO:0000256" key="3">
    <source>
        <dbReference type="SAM" id="SignalP"/>
    </source>
</evidence>
<evidence type="ECO:0000313" key="5">
    <source>
        <dbReference type="EMBL" id="AKU95138.1"/>
    </source>
</evidence>
<dbReference type="NCBIfam" id="TIGR01730">
    <property type="entry name" value="RND_mfp"/>
    <property type="match status" value="1"/>
</dbReference>
<keyword evidence="3" id="KW-0732">Signal</keyword>
<dbReference type="PROSITE" id="PS51257">
    <property type="entry name" value="PROKAR_LIPOPROTEIN"/>
    <property type="match status" value="1"/>
</dbReference>
<dbReference type="Proteomes" id="UP000064967">
    <property type="component" value="Chromosome"/>
</dbReference>
<feature type="domain" description="Multidrug resistance protein MdtA-like barrel-sandwich hybrid" evidence="4">
    <location>
        <begin position="77"/>
        <end position="214"/>
    </location>
</feature>
<feature type="signal peptide" evidence="3">
    <location>
        <begin position="1"/>
        <end position="21"/>
    </location>
</feature>
<keyword evidence="6" id="KW-1185">Reference proteome</keyword>
<feature type="region of interest" description="Disordered" evidence="2">
    <location>
        <begin position="430"/>
        <end position="455"/>
    </location>
</feature>
<evidence type="ECO:0000259" key="4">
    <source>
        <dbReference type="Pfam" id="PF25917"/>
    </source>
</evidence>
<comment type="similarity">
    <text evidence="1">Belongs to the membrane fusion protein (MFP) (TC 8.A.1) family.</text>
</comment>
<evidence type="ECO:0000256" key="1">
    <source>
        <dbReference type="ARBA" id="ARBA00009477"/>
    </source>
</evidence>
<dbReference type="SUPFAM" id="SSF111369">
    <property type="entry name" value="HlyD-like secretion proteins"/>
    <property type="match status" value="1"/>
</dbReference>
<dbReference type="GO" id="GO:1990281">
    <property type="term" value="C:efflux pump complex"/>
    <property type="evidence" value="ECO:0007669"/>
    <property type="project" value="TreeGrafter"/>
</dbReference>
<gene>
    <name evidence="5" type="ORF">AKJ09_01802</name>
</gene>
<dbReference type="InterPro" id="IPR006143">
    <property type="entry name" value="RND_pump_MFP"/>
</dbReference>
<reference evidence="5 6" key="1">
    <citation type="submission" date="2015-08" db="EMBL/GenBank/DDBJ databases">
        <authorList>
            <person name="Babu N.S."/>
            <person name="Beckwith C.J."/>
            <person name="Beseler K.G."/>
            <person name="Brison A."/>
            <person name="Carone J.V."/>
            <person name="Caskin T.P."/>
            <person name="Diamond M."/>
            <person name="Durham M.E."/>
            <person name="Foxe J.M."/>
            <person name="Go M."/>
            <person name="Henderson B.A."/>
            <person name="Jones I.B."/>
            <person name="McGettigan J.A."/>
            <person name="Micheletti S.J."/>
            <person name="Nasrallah M.E."/>
            <person name="Ortiz D."/>
            <person name="Piller C.R."/>
            <person name="Privatt S.R."/>
            <person name="Schneider S.L."/>
            <person name="Sharp S."/>
            <person name="Smith T.C."/>
            <person name="Stanton J.D."/>
            <person name="Ullery H.E."/>
            <person name="Wilson R.J."/>
            <person name="Serrano M.G."/>
            <person name="Buck G."/>
            <person name="Lee V."/>
            <person name="Wang Y."/>
            <person name="Carvalho R."/>
            <person name="Voegtly L."/>
            <person name="Shi R."/>
            <person name="Duckworth R."/>
            <person name="Johnson A."/>
            <person name="Loviza R."/>
            <person name="Walstead R."/>
            <person name="Shah Z."/>
            <person name="Kiflezghi M."/>
            <person name="Wade K."/>
            <person name="Ball S.L."/>
            <person name="Bradley K.W."/>
            <person name="Asai D.J."/>
            <person name="Bowman C.A."/>
            <person name="Russell D.A."/>
            <person name="Pope W.H."/>
            <person name="Jacobs-Sera D."/>
            <person name="Hendrix R.W."/>
            <person name="Hatfull G.F."/>
        </authorList>
    </citation>
    <scope>NUCLEOTIDE SEQUENCE [LARGE SCALE GENOMIC DNA]</scope>
    <source>
        <strain evidence="5 6">DSM 27648</strain>
    </source>
</reference>
<dbReference type="Gene3D" id="1.10.287.470">
    <property type="entry name" value="Helix hairpin bin"/>
    <property type="match status" value="1"/>
</dbReference>
<dbReference type="PANTHER" id="PTHR30469:SF15">
    <property type="entry name" value="HLYD FAMILY OF SECRETION PROTEINS"/>
    <property type="match status" value="1"/>
</dbReference>
<dbReference type="OrthoDB" id="9772050at2"/>